<accession>A0AAN9EGF2</accession>
<organism evidence="1 2">
    <name type="scientific">Crotalaria pallida</name>
    <name type="common">Smooth rattlebox</name>
    <name type="synonym">Crotalaria striata</name>
    <dbReference type="NCBI Taxonomy" id="3830"/>
    <lineage>
        <taxon>Eukaryota</taxon>
        <taxon>Viridiplantae</taxon>
        <taxon>Streptophyta</taxon>
        <taxon>Embryophyta</taxon>
        <taxon>Tracheophyta</taxon>
        <taxon>Spermatophyta</taxon>
        <taxon>Magnoliopsida</taxon>
        <taxon>eudicotyledons</taxon>
        <taxon>Gunneridae</taxon>
        <taxon>Pentapetalae</taxon>
        <taxon>rosids</taxon>
        <taxon>fabids</taxon>
        <taxon>Fabales</taxon>
        <taxon>Fabaceae</taxon>
        <taxon>Papilionoideae</taxon>
        <taxon>50 kb inversion clade</taxon>
        <taxon>genistoids sensu lato</taxon>
        <taxon>core genistoids</taxon>
        <taxon>Crotalarieae</taxon>
        <taxon>Crotalaria</taxon>
    </lineage>
</organism>
<sequence length="87" mass="9800">MTLEAEMEQATFGPSIPVPSVQEIVKKDPLEIPEKDVRSHEEIEKDKVMPHLSSEIPVIDLELLSNGNEEELSKLDIACKEWGLFQA</sequence>
<dbReference type="Proteomes" id="UP001372338">
    <property type="component" value="Unassembled WGS sequence"/>
</dbReference>
<dbReference type="SUPFAM" id="SSF51197">
    <property type="entry name" value="Clavaminate synthase-like"/>
    <property type="match status" value="1"/>
</dbReference>
<name>A0AAN9EGF2_CROPI</name>
<proteinExistence type="predicted"/>
<dbReference type="AlphaFoldDB" id="A0AAN9EGF2"/>
<gene>
    <name evidence="1" type="ORF">RIF29_30236</name>
</gene>
<dbReference type="InterPro" id="IPR027443">
    <property type="entry name" value="IPNS-like_sf"/>
</dbReference>
<dbReference type="EMBL" id="JAYWIO010000006">
    <property type="protein sequence ID" value="KAK7256768.1"/>
    <property type="molecule type" value="Genomic_DNA"/>
</dbReference>
<comment type="caution">
    <text evidence="1">The sequence shown here is derived from an EMBL/GenBank/DDBJ whole genome shotgun (WGS) entry which is preliminary data.</text>
</comment>
<evidence type="ECO:0000313" key="2">
    <source>
        <dbReference type="Proteomes" id="UP001372338"/>
    </source>
</evidence>
<evidence type="ECO:0000313" key="1">
    <source>
        <dbReference type="EMBL" id="KAK7256768.1"/>
    </source>
</evidence>
<keyword evidence="2" id="KW-1185">Reference proteome</keyword>
<dbReference type="Gene3D" id="2.60.120.330">
    <property type="entry name" value="B-lactam Antibiotic, Isopenicillin N Synthase, Chain"/>
    <property type="match status" value="1"/>
</dbReference>
<reference evidence="1 2" key="1">
    <citation type="submission" date="2024-01" db="EMBL/GenBank/DDBJ databases">
        <title>The genomes of 5 underutilized Papilionoideae crops provide insights into root nodulation and disease resistanc.</title>
        <authorList>
            <person name="Yuan L."/>
        </authorList>
    </citation>
    <scope>NUCLEOTIDE SEQUENCE [LARGE SCALE GENOMIC DNA]</scope>
    <source>
        <strain evidence="1">ZHUSHIDOU_FW_LH</strain>
        <tissue evidence="1">Leaf</tissue>
    </source>
</reference>
<protein>
    <submittedName>
        <fullName evidence="1">Uncharacterized protein</fullName>
    </submittedName>
</protein>